<dbReference type="Pfam" id="PF00067">
    <property type="entry name" value="p450"/>
    <property type="match status" value="1"/>
</dbReference>
<dbReference type="InterPro" id="IPR036396">
    <property type="entry name" value="Cyt_P450_sf"/>
</dbReference>
<gene>
    <name evidence="5" type="ORF">KSX_77050</name>
</gene>
<dbReference type="RefSeq" id="WP_220198655.1">
    <property type="nucleotide sequence ID" value="NZ_BNJF01000005.1"/>
</dbReference>
<reference evidence="5" key="1">
    <citation type="submission" date="2020-10" db="EMBL/GenBank/DDBJ databases">
        <title>Taxonomic study of unclassified bacteria belonging to the class Ktedonobacteria.</title>
        <authorList>
            <person name="Yabe S."/>
            <person name="Wang C.M."/>
            <person name="Zheng Y."/>
            <person name="Sakai Y."/>
            <person name="Cavaletti L."/>
            <person name="Monciardini P."/>
            <person name="Donadio S."/>
        </authorList>
    </citation>
    <scope>NUCLEOTIDE SEQUENCE</scope>
    <source>
        <strain evidence="5">SOSP1-1</strain>
    </source>
</reference>
<evidence type="ECO:0000313" key="5">
    <source>
        <dbReference type="EMBL" id="GHO49542.1"/>
    </source>
</evidence>
<dbReference type="GO" id="GO:0005506">
    <property type="term" value="F:iron ion binding"/>
    <property type="evidence" value="ECO:0007669"/>
    <property type="project" value="InterPro"/>
</dbReference>
<evidence type="ECO:0000256" key="4">
    <source>
        <dbReference type="RuleBase" id="RU000461"/>
    </source>
</evidence>
<name>A0A8J3MUN3_9CHLR</name>
<feature type="binding site" description="axial binding residue" evidence="3">
    <location>
        <position position="401"/>
    </location>
    <ligand>
        <name>heme</name>
        <dbReference type="ChEBI" id="CHEBI:30413"/>
    </ligand>
    <ligandPart>
        <name>Fe</name>
        <dbReference type="ChEBI" id="CHEBI:18248"/>
    </ligandPart>
</feature>
<keyword evidence="3 4" id="KW-0408">Iron</keyword>
<accession>A0A8J3MUN3</accession>
<dbReference type="Gene3D" id="1.10.630.10">
    <property type="entry name" value="Cytochrome P450"/>
    <property type="match status" value="1"/>
</dbReference>
<keyword evidence="3 4" id="KW-0349">Heme</keyword>
<dbReference type="EMBL" id="BNJF01000005">
    <property type="protein sequence ID" value="GHO49542.1"/>
    <property type="molecule type" value="Genomic_DNA"/>
</dbReference>
<sequence>MATTTTIPRTSSSLPGPQGLPLLGAKAKMLQLYLHPVAFLQQLYQTYGDTVVVTKNDPMLVFAFGPQHNFRLLSNPDLFHANHENSSKRVPPGTALTRIWFNNLLRMDGVQHKQQRRLMMPSFHKKQIVHYHNDMIDQTQRLLDRWEVGAEFNLLREMQRLTQAIVVKTLFGLDDEEKLQRLGDQMAKLMKIVGLGFLMPVNFPGSPYRQALQIAQTLDTEIRAMIEQKRAQPEATDVLAMLIQTHDEDGERLSDDQLIGHCFALYVAGHETTANALTWTNFLLEQHPHILADLLDELDAKLHGAPPTIEQLRELPMLEGVVKEGLRLFPPAMAGLRVATEACELGGVELAANTSIMYSQFITHRIPELYEEPNRFKPERWLTLERSPYEYLPFSAGHHMCIASSFAMQELKIVLAMTLQRYRLAVRPNAKLDLDLRMHAKPGMPIRVFAQDRQFKSTPVRGTVRDMFVKD</sequence>
<dbReference type="Proteomes" id="UP000612362">
    <property type="component" value="Unassembled WGS sequence"/>
</dbReference>
<evidence type="ECO:0000256" key="2">
    <source>
        <dbReference type="ARBA" id="ARBA00010617"/>
    </source>
</evidence>
<dbReference type="InterPro" id="IPR001128">
    <property type="entry name" value="Cyt_P450"/>
</dbReference>
<dbReference type="AlphaFoldDB" id="A0A8J3MUN3"/>
<dbReference type="InterPro" id="IPR050121">
    <property type="entry name" value="Cytochrome_P450_monoxygenase"/>
</dbReference>
<comment type="cofactor">
    <cofactor evidence="1 3">
        <name>heme</name>
        <dbReference type="ChEBI" id="CHEBI:30413"/>
    </cofactor>
</comment>
<keyword evidence="6" id="KW-1185">Reference proteome</keyword>
<keyword evidence="3 4" id="KW-0479">Metal-binding</keyword>
<evidence type="ECO:0000256" key="1">
    <source>
        <dbReference type="ARBA" id="ARBA00001971"/>
    </source>
</evidence>
<comment type="caution">
    <text evidence="5">The sequence shown here is derived from an EMBL/GenBank/DDBJ whole genome shotgun (WGS) entry which is preliminary data.</text>
</comment>
<comment type="similarity">
    <text evidence="2 4">Belongs to the cytochrome P450 family.</text>
</comment>
<protein>
    <submittedName>
        <fullName evidence="5">Cytochrome P450</fullName>
    </submittedName>
</protein>
<dbReference type="PROSITE" id="PS00086">
    <property type="entry name" value="CYTOCHROME_P450"/>
    <property type="match status" value="1"/>
</dbReference>
<dbReference type="SUPFAM" id="SSF48264">
    <property type="entry name" value="Cytochrome P450"/>
    <property type="match status" value="1"/>
</dbReference>
<keyword evidence="4" id="KW-0503">Monooxygenase</keyword>
<dbReference type="GO" id="GO:0004497">
    <property type="term" value="F:monooxygenase activity"/>
    <property type="evidence" value="ECO:0007669"/>
    <property type="project" value="UniProtKB-KW"/>
</dbReference>
<dbReference type="CDD" id="cd11053">
    <property type="entry name" value="CYP110-like"/>
    <property type="match status" value="1"/>
</dbReference>
<dbReference type="PANTHER" id="PTHR24305">
    <property type="entry name" value="CYTOCHROME P450"/>
    <property type="match status" value="1"/>
</dbReference>
<dbReference type="GO" id="GO:0016705">
    <property type="term" value="F:oxidoreductase activity, acting on paired donors, with incorporation or reduction of molecular oxygen"/>
    <property type="evidence" value="ECO:0007669"/>
    <property type="project" value="InterPro"/>
</dbReference>
<dbReference type="PRINTS" id="PR00385">
    <property type="entry name" value="P450"/>
</dbReference>
<dbReference type="GO" id="GO:0020037">
    <property type="term" value="F:heme binding"/>
    <property type="evidence" value="ECO:0007669"/>
    <property type="project" value="InterPro"/>
</dbReference>
<dbReference type="PRINTS" id="PR00463">
    <property type="entry name" value="EP450I"/>
</dbReference>
<evidence type="ECO:0000256" key="3">
    <source>
        <dbReference type="PIRSR" id="PIRSR602401-1"/>
    </source>
</evidence>
<proteinExistence type="inferred from homology"/>
<organism evidence="5 6">
    <name type="scientific">Ktedonospora formicarum</name>
    <dbReference type="NCBI Taxonomy" id="2778364"/>
    <lineage>
        <taxon>Bacteria</taxon>
        <taxon>Bacillati</taxon>
        <taxon>Chloroflexota</taxon>
        <taxon>Ktedonobacteria</taxon>
        <taxon>Ktedonobacterales</taxon>
        <taxon>Ktedonobacteraceae</taxon>
        <taxon>Ktedonospora</taxon>
    </lineage>
</organism>
<dbReference type="PANTHER" id="PTHR24305:SF166">
    <property type="entry name" value="CYTOCHROME P450 12A4, MITOCHONDRIAL-RELATED"/>
    <property type="match status" value="1"/>
</dbReference>
<dbReference type="InterPro" id="IPR002401">
    <property type="entry name" value="Cyt_P450_E_grp-I"/>
</dbReference>
<keyword evidence="4" id="KW-0560">Oxidoreductase</keyword>
<evidence type="ECO:0000313" key="6">
    <source>
        <dbReference type="Proteomes" id="UP000612362"/>
    </source>
</evidence>
<dbReference type="InterPro" id="IPR017972">
    <property type="entry name" value="Cyt_P450_CS"/>
</dbReference>